<keyword evidence="3" id="KW-1185">Reference proteome</keyword>
<feature type="compositionally biased region" description="Polar residues" evidence="1">
    <location>
        <begin position="64"/>
        <end position="79"/>
    </location>
</feature>
<dbReference type="STRING" id="471704.A0A151JRR7"/>
<evidence type="ECO:0000313" key="2">
    <source>
        <dbReference type="EMBL" id="KYN30078.1"/>
    </source>
</evidence>
<dbReference type="Proteomes" id="UP000078492">
    <property type="component" value="Unassembled WGS sequence"/>
</dbReference>
<dbReference type="PANTHER" id="PTHR34239">
    <property type="entry name" value="APPLE DOMAIN-CONTAINING PROTEIN"/>
    <property type="match status" value="1"/>
</dbReference>
<feature type="compositionally biased region" description="Low complexity" evidence="1">
    <location>
        <begin position="288"/>
        <end position="302"/>
    </location>
</feature>
<evidence type="ECO:0000256" key="1">
    <source>
        <dbReference type="SAM" id="MobiDB-lite"/>
    </source>
</evidence>
<proteinExistence type="predicted"/>
<reference evidence="2 3" key="1">
    <citation type="submission" date="2015-09" db="EMBL/GenBank/DDBJ databases">
        <title>Trachymyrmex cornetzi WGS genome.</title>
        <authorList>
            <person name="Nygaard S."/>
            <person name="Hu H."/>
            <person name="Boomsma J."/>
            <person name="Zhang G."/>
        </authorList>
    </citation>
    <scope>NUCLEOTIDE SEQUENCE [LARGE SCALE GENOMIC DNA]</scope>
    <source>
        <strain evidence="2">Tcor2-1</strain>
        <tissue evidence="2">Whole body</tissue>
    </source>
</reference>
<protein>
    <submittedName>
        <fullName evidence="2">Uncharacterized protein</fullName>
    </submittedName>
</protein>
<evidence type="ECO:0000313" key="3">
    <source>
        <dbReference type="Proteomes" id="UP000078492"/>
    </source>
</evidence>
<dbReference type="AlphaFoldDB" id="A0A151JRR7"/>
<feature type="region of interest" description="Disordered" evidence="1">
    <location>
        <begin position="20"/>
        <end position="84"/>
    </location>
</feature>
<dbReference type="PANTHER" id="PTHR34239:SF2">
    <property type="entry name" value="TRANSPOSABLE ELEMENT P TRANSPOSASE_THAP9 CONSERVED DOMAIN-CONTAINING PROTEIN"/>
    <property type="match status" value="1"/>
</dbReference>
<dbReference type="EMBL" id="KQ978568">
    <property type="protein sequence ID" value="KYN30078.1"/>
    <property type="molecule type" value="Genomic_DNA"/>
</dbReference>
<organism evidence="2 3">
    <name type="scientific">Trachymyrmex cornetzi</name>
    <dbReference type="NCBI Taxonomy" id="471704"/>
    <lineage>
        <taxon>Eukaryota</taxon>
        <taxon>Metazoa</taxon>
        <taxon>Ecdysozoa</taxon>
        <taxon>Arthropoda</taxon>
        <taxon>Hexapoda</taxon>
        <taxon>Insecta</taxon>
        <taxon>Pterygota</taxon>
        <taxon>Neoptera</taxon>
        <taxon>Endopterygota</taxon>
        <taxon>Hymenoptera</taxon>
        <taxon>Apocrita</taxon>
        <taxon>Aculeata</taxon>
        <taxon>Formicoidea</taxon>
        <taxon>Formicidae</taxon>
        <taxon>Myrmicinae</taxon>
        <taxon>Trachymyrmex</taxon>
    </lineage>
</organism>
<name>A0A151JRR7_9HYME</name>
<gene>
    <name evidence="2" type="ORF">ALC57_00464</name>
</gene>
<feature type="compositionally biased region" description="Basic residues" evidence="1">
    <location>
        <begin position="330"/>
        <end position="343"/>
    </location>
</feature>
<feature type="compositionally biased region" description="Polar residues" evidence="1">
    <location>
        <begin position="313"/>
        <end position="323"/>
    </location>
</feature>
<feature type="region of interest" description="Disordered" evidence="1">
    <location>
        <begin position="274"/>
        <end position="343"/>
    </location>
</feature>
<sequence>MKEQSSSKFSEAAISSFVLDIGTEGTDPSLAGETAVSQPEVSEQADEQTVLQNRGGEPEHHASSKVSFDLQSTPEIPQDSNKENDASLARDLFGEQPATTGSPWNAVILESTRNEVRSGLKEDLRSFLLSKFDLKGNLTKLGLPKLNVELRSALAKHHSVLKRDEYQMKMQQVGACLNAFGSGMSNLLKAYQNQTLQTDIRDAISKLAEGIHLLADHQFRLSLARQSVIKPYLTYVGKSAADVSLVDEWLFGSSFAEGLKSAQACEKAGKELSRYSLGPNSSTRARFQPTQQQPLKQLPIQKGNLNAPVRKVATSTRSSGDIQKSSHSQSSRRRSHSRTRSHR</sequence>
<feature type="compositionally biased region" description="Polar residues" evidence="1">
    <location>
        <begin position="35"/>
        <end position="52"/>
    </location>
</feature>
<accession>A0A151JRR7</accession>